<evidence type="ECO:0000313" key="2">
    <source>
        <dbReference type="RefSeq" id="XP_009799509.1"/>
    </source>
</evidence>
<sequence length="109" mass="11984">MKLVSMLQKGGFRNKRSTMWSRCMPRNASRTGEVFEALSDPEKVFKPLNRANQKSKQQQVTEQIEPDMGDNVVDPAVPIAPVAPLVTGAALYDWAQPTTKNPATAIVVS</sequence>
<organism evidence="1 2">
    <name type="scientific">Nicotiana sylvestris</name>
    <name type="common">Wood tobacco</name>
    <name type="synonym">South American tobacco</name>
    <dbReference type="NCBI Taxonomy" id="4096"/>
    <lineage>
        <taxon>Eukaryota</taxon>
        <taxon>Viridiplantae</taxon>
        <taxon>Streptophyta</taxon>
        <taxon>Embryophyta</taxon>
        <taxon>Tracheophyta</taxon>
        <taxon>Spermatophyta</taxon>
        <taxon>Magnoliopsida</taxon>
        <taxon>eudicotyledons</taxon>
        <taxon>Gunneridae</taxon>
        <taxon>Pentapetalae</taxon>
        <taxon>asterids</taxon>
        <taxon>lamiids</taxon>
        <taxon>Solanales</taxon>
        <taxon>Solanaceae</taxon>
        <taxon>Nicotianoideae</taxon>
        <taxon>Nicotianeae</taxon>
        <taxon>Nicotiana</taxon>
    </lineage>
</organism>
<dbReference type="Proteomes" id="UP000189701">
    <property type="component" value="Unplaced"/>
</dbReference>
<dbReference type="KEGG" id="nsy:104245586"/>
<dbReference type="GeneID" id="104245586"/>
<reference evidence="1" key="1">
    <citation type="journal article" date="2013" name="Genome Biol.">
        <title>Reference genomes and transcriptomes of Nicotiana sylvestris and Nicotiana tomentosiformis.</title>
        <authorList>
            <person name="Sierro N."/>
            <person name="Battey J.N."/>
            <person name="Ouadi S."/>
            <person name="Bovet L."/>
            <person name="Goepfert S."/>
            <person name="Bakaher N."/>
            <person name="Peitsch M.C."/>
            <person name="Ivanov N.V."/>
        </authorList>
    </citation>
    <scope>NUCLEOTIDE SEQUENCE [LARGE SCALE GENOMIC DNA]</scope>
</reference>
<proteinExistence type="predicted"/>
<name>A0A1U7YJV4_NICSY</name>
<protein>
    <submittedName>
        <fullName evidence="2">Uncharacterized protein LOC104245586</fullName>
    </submittedName>
</protein>
<evidence type="ECO:0000313" key="1">
    <source>
        <dbReference type="Proteomes" id="UP000189701"/>
    </source>
</evidence>
<keyword evidence="1" id="KW-1185">Reference proteome</keyword>
<accession>A0A1U7YJV4</accession>
<dbReference type="RefSeq" id="XP_009799509.1">
    <property type="nucleotide sequence ID" value="XM_009801207.1"/>
</dbReference>
<dbReference type="AlphaFoldDB" id="A0A1U7YJV4"/>
<reference evidence="2" key="2">
    <citation type="submission" date="2025-08" db="UniProtKB">
        <authorList>
            <consortium name="RefSeq"/>
        </authorList>
    </citation>
    <scope>IDENTIFICATION</scope>
    <source>
        <tissue evidence="2">Leaf</tissue>
    </source>
</reference>
<gene>
    <name evidence="2" type="primary">LOC104245586</name>
</gene>